<sequence>MKMPLWISLLLLLLWPVLTQAQDKPVAGFSTQKTLVYPVSSADRLPAAIAWYTDFFGKPPTLVEQRVPYPYALFNVDGAEVRLETDPQFLQLREPVFYWTLPTPEDVVAKFEMLSANRANKFNGGLFSKMRQLDSSRPSSSEVRPAAGSTGTEGVTQVRGFIVLDPEGNQIGVINNPVYPPK</sequence>
<evidence type="ECO:0000313" key="3">
    <source>
        <dbReference type="EMBL" id="NVO32381.1"/>
    </source>
</evidence>
<feature type="compositionally biased region" description="Polar residues" evidence="1">
    <location>
        <begin position="133"/>
        <end position="142"/>
    </location>
</feature>
<keyword evidence="4" id="KW-1185">Reference proteome</keyword>
<dbReference type="AlphaFoldDB" id="A0A7Y7PQX1"/>
<evidence type="ECO:0000256" key="1">
    <source>
        <dbReference type="SAM" id="MobiDB-lite"/>
    </source>
</evidence>
<name>A0A7Y7PQX1_9BACT</name>
<organism evidence="3 4">
    <name type="scientific">Hymenobacter lapidiphilus</name>
    <dbReference type="NCBI Taxonomy" id="2608003"/>
    <lineage>
        <taxon>Bacteria</taxon>
        <taxon>Pseudomonadati</taxon>
        <taxon>Bacteroidota</taxon>
        <taxon>Cytophagia</taxon>
        <taxon>Cytophagales</taxon>
        <taxon>Hymenobacteraceae</taxon>
        <taxon>Hymenobacter</taxon>
    </lineage>
</organism>
<accession>A0A7Y7PQX1</accession>
<dbReference type="Proteomes" id="UP000565521">
    <property type="component" value="Unassembled WGS sequence"/>
</dbReference>
<feature type="region of interest" description="Disordered" evidence="1">
    <location>
        <begin position="131"/>
        <end position="152"/>
    </location>
</feature>
<dbReference type="SUPFAM" id="SSF54593">
    <property type="entry name" value="Glyoxalase/Bleomycin resistance protein/Dihydroxybiphenyl dioxygenase"/>
    <property type="match status" value="1"/>
</dbReference>
<keyword evidence="2" id="KW-0732">Signal</keyword>
<gene>
    <name evidence="3" type="ORF">HW554_14285</name>
</gene>
<evidence type="ECO:0008006" key="5">
    <source>
        <dbReference type="Google" id="ProtNLM"/>
    </source>
</evidence>
<protein>
    <recommendedName>
        <fullName evidence="5">VOC family protein</fullName>
    </recommendedName>
</protein>
<dbReference type="RefSeq" id="WP_176909250.1">
    <property type="nucleotide sequence ID" value="NZ_JABKAU010000028.1"/>
</dbReference>
<dbReference type="Gene3D" id="3.10.180.10">
    <property type="entry name" value="2,3-Dihydroxybiphenyl 1,2-Dioxygenase, domain 1"/>
    <property type="match status" value="1"/>
</dbReference>
<dbReference type="InterPro" id="IPR029068">
    <property type="entry name" value="Glyas_Bleomycin-R_OHBP_Dase"/>
</dbReference>
<evidence type="ECO:0000313" key="4">
    <source>
        <dbReference type="Proteomes" id="UP000565521"/>
    </source>
</evidence>
<reference evidence="3 4" key="1">
    <citation type="submission" date="2020-05" db="EMBL/GenBank/DDBJ databases">
        <title>Hymenobacter terrestris sp. nov. and Hymenobacter lapidiphilus sp. nov., isolated from regoliths in Antarctica.</title>
        <authorList>
            <person name="Sedlacek I."/>
            <person name="Pantucek R."/>
            <person name="Zeman M."/>
            <person name="Holochova P."/>
            <person name="Kralova S."/>
            <person name="Stankova E."/>
            <person name="Sedo O."/>
            <person name="Micenkova L."/>
            <person name="Svec P."/>
            <person name="Gupta V."/>
            <person name="Sood U."/>
            <person name="Korpole U.S."/>
            <person name="Lal R."/>
        </authorList>
    </citation>
    <scope>NUCLEOTIDE SEQUENCE [LARGE SCALE GENOMIC DNA]</scope>
    <source>
        <strain evidence="3 4">P5342</strain>
    </source>
</reference>
<feature type="chain" id="PRO_5030821767" description="VOC family protein" evidence="2">
    <location>
        <begin position="22"/>
        <end position="182"/>
    </location>
</feature>
<evidence type="ECO:0000256" key="2">
    <source>
        <dbReference type="SAM" id="SignalP"/>
    </source>
</evidence>
<feature type="signal peptide" evidence="2">
    <location>
        <begin position="1"/>
        <end position="21"/>
    </location>
</feature>
<dbReference type="EMBL" id="JABKAU010000028">
    <property type="protein sequence ID" value="NVO32381.1"/>
    <property type="molecule type" value="Genomic_DNA"/>
</dbReference>
<proteinExistence type="predicted"/>
<comment type="caution">
    <text evidence="3">The sequence shown here is derived from an EMBL/GenBank/DDBJ whole genome shotgun (WGS) entry which is preliminary data.</text>
</comment>